<evidence type="ECO:0000313" key="2">
    <source>
        <dbReference type="EMBL" id="MBN7772573.1"/>
    </source>
</evidence>
<protein>
    <submittedName>
        <fullName evidence="2">Uncharacterized protein</fullName>
    </submittedName>
</protein>
<keyword evidence="3" id="KW-1185">Reference proteome</keyword>
<sequence length="65" mass="7466">MGNKQYGYCKPNRKRCGKKSDIKGLAFIMIVFGTVSICAFFFPVRFWIVLLSCLLVYCGYKMHSS</sequence>
<dbReference type="RefSeq" id="WP_206581368.1">
    <property type="nucleotide sequence ID" value="NZ_JAFJZZ010000001.1"/>
</dbReference>
<proteinExistence type="predicted"/>
<evidence type="ECO:0000256" key="1">
    <source>
        <dbReference type="SAM" id="Phobius"/>
    </source>
</evidence>
<name>A0A939III1_CLOAM</name>
<keyword evidence="1" id="KW-0812">Transmembrane</keyword>
<reference evidence="2" key="1">
    <citation type="submission" date="2021-02" db="EMBL/GenBank/DDBJ databases">
        <title>Abyssanaerobacter marinus gen.nov., sp., nov, anaerobic bacterium isolated from the Onnuri vent field of Indian Ocean and suggestion of Mogibacteriaceae fam. nov., and proposal of reclassification of ambiguous this family's genus member.</title>
        <authorList>
            <person name="Kim Y.J."/>
            <person name="Yang J.-A."/>
        </authorList>
    </citation>
    <scope>NUCLEOTIDE SEQUENCE</scope>
    <source>
        <strain evidence="2">DSM 2634</strain>
    </source>
</reference>
<accession>A0A939III1</accession>
<dbReference type="AlphaFoldDB" id="A0A939III1"/>
<organism evidence="2 3">
    <name type="scientific">Clostridium aminobutyricum</name>
    <dbReference type="NCBI Taxonomy" id="33953"/>
    <lineage>
        <taxon>Bacteria</taxon>
        <taxon>Bacillati</taxon>
        <taxon>Bacillota</taxon>
        <taxon>Clostridia</taxon>
        <taxon>Eubacteriales</taxon>
        <taxon>Clostridiaceae</taxon>
        <taxon>Clostridium</taxon>
    </lineage>
</organism>
<keyword evidence="1" id="KW-0472">Membrane</keyword>
<gene>
    <name evidence="2" type="ORF">JYB65_04290</name>
</gene>
<comment type="caution">
    <text evidence="2">The sequence shown here is derived from an EMBL/GenBank/DDBJ whole genome shotgun (WGS) entry which is preliminary data.</text>
</comment>
<evidence type="ECO:0000313" key="3">
    <source>
        <dbReference type="Proteomes" id="UP000664545"/>
    </source>
</evidence>
<keyword evidence="1" id="KW-1133">Transmembrane helix</keyword>
<feature type="transmembrane region" description="Helical" evidence="1">
    <location>
        <begin position="24"/>
        <end position="57"/>
    </location>
</feature>
<dbReference type="Proteomes" id="UP000664545">
    <property type="component" value="Unassembled WGS sequence"/>
</dbReference>
<dbReference type="EMBL" id="JAFJZZ010000001">
    <property type="protein sequence ID" value="MBN7772573.1"/>
    <property type="molecule type" value="Genomic_DNA"/>
</dbReference>